<comment type="caution">
    <text evidence="2">The sequence shown here is derived from an EMBL/GenBank/DDBJ whole genome shotgun (WGS) entry which is preliminary data.</text>
</comment>
<evidence type="ECO:0000313" key="2">
    <source>
        <dbReference type="EMBL" id="PWK19416.1"/>
    </source>
</evidence>
<proteinExistence type="predicted"/>
<reference evidence="2 3" key="1">
    <citation type="submission" date="2018-05" db="EMBL/GenBank/DDBJ databases">
        <title>Genomic Encyclopedia of Archaeal and Bacterial Type Strains, Phase II (KMG-II): from individual species to whole genera.</title>
        <authorList>
            <person name="Goeker M."/>
        </authorList>
    </citation>
    <scope>NUCLEOTIDE SEQUENCE [LARGE SCALE GENOMIC DNA]</scope>
    <source>
        <strain evidence="2 3">DSM 22214</strain>
    </source>
</reference>
<keyword evidence="3" id="KW-1185">Reference proteome</keyword>
<dbReference type="AlphaFoldDB" id="A0A316DNS1"/>
<protein>
    <submittedName>
        <fullName evidence="2">Uncharacterized protein</fullName>
    </submittedName>
</protein>
<keyword evidence="1" id="KW-0472">Membrane</keyword>
<dbReference type="EMBL" id="QGGO01000027">
    <property type="protein sequence ID" value="PWK19416.1"/>
    <property type="molecule type" value="Genomic_DNA"/>
</dbReference>
<feature type="transmembrane region" description="Helical" evidence="1">
    <location>
        <begin position="60"/>
        <end position="81"/>
    </location>
</feature>
<feature type="transmembrane region" description="Helical" evidence="1">
    <location>
        <begin position="12"/>
        <end position="30"/>
    </location>
</feature>
<organism evidence="2 3">
    <name type="scientific">Arcicella aurantiaca</name>
    <dbReference type="NCBI Taxonomy" id="591202"/>
    <lineage>
        <taxon>Bacteria</taxon>
        <taxon>Pseudomonadati</taxon>
        <taxon>Bacteroidota</taxon>
        <taxon>Cytophagia</taxon>
        <taxon>Cytophagales</taxon>
        <taxon>Flectobacillaceae</taxon>
        <taxon>Arcicella</taxon>
    </lineage>
</organism>
<dbReference type="Proteomes" id="UP000245489">
    <property type="component" value="Unassembled WGS sequence"/>
</dbReference>
<accession>A0A316DNS1</accession>
<name>A0A316DNS1_9BACT</name>
<gene>
    <name evidence="2" type="ORF">LV89_03932</name>
</gene>
<keyword evidence="1" id="KW-0812">Transmembrane</keyword>
<feature type="transmembrane region" description="Helical" evidence="1">
    <location>
        <begin position="36"/>
        <end position="53"/>
    </location>
</feature>
<evidence type="ECO:0000256" key="1">
    <source>
        <dbReference type="SAM" id="Phobius"/>
    </source>
</evidence>
<evidence type="ECO:0000313" key="3">
    <source>
        <dbReference type="Proteomes" id="UP000245489"/>
    </source>
</evidence>
<keyword evidence="1" id="KW-1133">Transmembrane helix</keyword>
<sequence>MNLNKKQKQLIPFVIVCLIMCYTFFSFIFIENFITNYQYIALAFTVINAVLYFRNFEWGVTFTGLLLVLGLFNITVFFPHIKNFSVGFFINLPNKKTEVNTPPIRFEVLLIIILYYLINKDVFISRVQLLYKWITSKKVK</sequence>
<feature type="transmembrane region" description="Helical" evidence="1">
    <location>
        <begin position="101"/>
        <end position="118"/>
    </location>
</feature>